<accession>A0AA35VDM8</accession>
<organism evidence="1 2">
    <name type="scientific">Clonostachys chloroleuca</name>
    <dbReference type="NCBI Taxonomy" id="1926264"/>
    <lineage>
        <taxon>Eukaryota</taxon>
        <taxon>Fungi</taxon>
        <taxon>Dikarya</taxon>
        <taxon>Ascomycota</taxon>
        <taxon>Pezizomycotina</taxon>
        <taxon>Sordariomycetes</taxon>
        <taxon>Hypocreomycetidae</taxon>
        <taxon>Hypocreales</taxon>
        <taxon>Bionectriaceae</taxon>
        <taxon>Clonostachys</taxon>
    </lineage>
</organism>
<proteinExistence type="predicted"/>
<keyword evidence="2" id="KW-1185">Reference proteome</keyword>
<dbReference type="Proteomes" id="UP001160390">
    <property type="component" value="Unassembled WGS sequence"/>
</dbReference>
<sequence length="224" mass="25753">MGGKPSKIQRKVFTFFEVLHRKPILDNPVGFTKKDVEMAHPDADKGKVKDFSHLSLEIKGEPIWWVLALSVRVPSKATQQSSYETSDKTLRAEGNLRLLHLRFKERGSAEYVLALDAKDKAIQCYRYFDIFRISTTERTLRHLALTSCQPDYSLLVADCASFARDFTTNLLAHLKDLNVINEKEFSEYEKRLVGYIHIEDGWIGESEDLSRKELPKSQEMVDLS</sequence>
<comment type="caution">
    <text evidence="1">The sequence shown here is derived from an EMBL/GenBank/DDBJ whole genome shotgun (WGS) entry which is preliminary data.</text>
</comment>
<evidence type="ECO:0000313" key="1">
    <source>
        <dbReference type="EMBL" id="CAI6100632.1"/>
    </source>
</evidence>
<dbReference type="AlphaFoldDB" id="A0AA35VDM8"/>
<evidence type="ECO:0000313" key="2">
    <source>
        <dbReference type="Proteomes" id="UP001160390"/>
    </source>
</evidence>
<protein>
    <submittedName>
        <fullName evidence="1">Uncharacterized protein</fullName>
    </submittedName>
</protein>
<name>A0AA35VDM8_9HYPO</name>
<gene>
    <name evidence="1" type="ORF">CCHLO57077_00006660</name>
</gene>
<dbReference type="EMBL" id="CABFNP030001353">
    <property type="protein sequence ID" value="CAI6100632.1"/>
    <property type="molecule type" value="Genomic_DNA"/>
</dbReference>
<reference evidence="1" key="1">
    <citation type="submission" date="2023-01" db="EMBL/GenBank/DDBJ databases">
        <authorList>
            <person name="Piombo E."/>
        </authorList>
    </citation>
    <scope>NUCLEOTIDE SEQUENCE</scope>
</reference>